<keyword evidence="4 9" id="KW-0547">Nucleotide-binding</keyword>
<comment type="caution">
    <text evidence="13">The sequence shown here is derived from an EMBL/GenBank/DDBJ whole genome shotgun (WGS) entry which is preliminary data.</text>
</comment>
<evidence type="ECO:0000313" key="14">
    <source>
        <dbReference type="Proteomes" id="UP001187192"/>
    </source>
</evidence>
<comment type="similarity">
    <text evidence="10">Belongs to the protein kinase superfamily.</text>
</comment>
<evidence type="ECO:0000313" key="13">
    <source>
        <dbReference type="EMBL" id="GMN30891.1"/>
    </source>
</evidence>
<feature type="region of interest" description="Disordered" evidence="11">
    <location>
        <begin position="246"/>
        <end position="289"/>
    </location>
</feature>
<keyword evidence="2 10" id="KW-0723">Serine/threonine-protein kinase</keyword>
<evidence type="ECO:0000256" key="11">
    <source>
        <dbReference type="SAM" id="MobiDB-lite"/>
    </source>
</evidence>
<evidence type="ECO:0000256" key="9">
    <source>
        <dbReference type="PROSITE-ProRule" id="PRU10141"/>
    </source>
</evidence>
<dbReference type="InterPro" id="IPR008271">
    <property type="entry name" value="Ser/Thr_kinase_AS"/>
</dbReference>
<dbReference type="Proteomes" id="UP001187192">
    <property type="component" value="Unassembled WGS sequence"/>
</dbReference>
<protein>
    <recommendedName>
        <fullName evidence="1">non-specific serine/threonine protein kinase</fullName>
        <ecNumber evidence="1">2.7.11.1</ecNumber>
    </recommendedName>
</protein>
<reference evidence="13" key="1">
    <citation type="submission" date="2023-07" db="EMBL/GenBank/DDBJ databases">
        <title>draft genome sequence of fig (Ficus carica).</title>
        <authorList>
            <person name="Takahashi T."/>
            <person name="Nishimura K."/>
        </authorList>
    </citation>
    <scope>NUCLEOTIDE SEQUENCE</scope>
</reference>
<keyword evidence="6 9" id="KW-0067">ATP-binding</keyword>
<dbReference type="Gene3D" id="1.10.510.10">
    <property type="entry name" value="Transferase(Phosphotransferase) domain 1"/>
    <property type="match status" value="1"/>
</dbReference>
<accession>A0AA87ZXN3</accession>
<sequence length="289" mass="32801">MEERYEPMKELGSGNFGVARLVRDKKTKELVAVKYIERGKRIDENVQREIINHRSLKHPNIVRFKEQICHRDLKLENTLLDGSPTPRLKICDFGYSKSALLHSQPKSTVGTPAYIAPEVLQRKEYDGKIADVWSCGVTLYVMLVGAYPFEDPEDPRNFRKTIGRIMSVQYSIPDYVRVSADCRHLLSHIFVANPAKRITMPEIKQHPWFFKNLPKELLEVEKTNYAKLENDDPPTQSVEEIMRIIQEAKKPGEGAKASGQGTTTAAGTSSSDHDDELEIDVSGDYIEAV</sequence>
<organism evidence="13 14">
    <name type="scientific">Ficus carica</name>
    <name type="common">Common fig</name>
    <dbReference type="NCBI Taxonomy" id="3494"/>
    <lineage>
        <taxon>Eukaryota</taxon>
        <taxon>Viridiplantae</taxon>
        <taxon>Streptophyta</taxon>
        <taxon>Embryophyta</taxon>
        <taxon>Tracheophyta</taxon>
        <taxon>Spermatophyta</taxon>
        <taxon>Magnoliopsida</taxon>
        <taxon>eudicotyledons</taxon>
        <taxon>Gunneridae</taxon>
        <taxon>Pentapetalae</taxon>
        <taxon>rosids</taxon>
        <taxon>fabids</taxon>
        <taxon>Rosales</taxon>
        <taxon>Moraceae</taxon>
        <taxon>Ficeae</taxon>
        <taxon>Ficus</taxon>
    </lineage>
</organism>
<evidence type="ECO:0000256" key="6">
    <source>
        <dbReference type="ARBA" id="ARBA00022840"/>
    </source>
</evidence>
<dbReference type="SMART" id="SM00220">
    <property type="entry name" value="S_TKc"/>
    <property type="match status" value="1"/>
</dbReference>
<dbReference type="SUPFAM" id="SSF56112">
    <property type="entry name" value="Protein kinase-like (PK-like)"/>
    <property type="match status" value="1"/>
</dbReference>
<dbReference type="AlphaFoldDB" id="A0AA87ZXN3"/>
<evidence type="ECO:0000256" key="7">
    <source>
        <dbReference type="ARBA" id="ARBA00047899"/>
    </source>
</evidence>
<proteinExistence type="inferred from homology"/>
<evidence type="ECO:0000256" key="3">
    <source>
        <dbReference type="ARBA" id="ARBA00022679"/>
    </source>
</evidence>
<comment type="catalytic activity">
    <reaction evidence="8">
        <text>L-seryl-[protein] + ATP = O-phospho-L-seryl-[protein] + ADP + H(+)</text>
        <dbReference type="Rhea" id="RHEA:17989"/>
        <dbReference type="Rhea" id="RHEA-COMP:9863"/>
        <dbReference type="Rhea" id="RHEA-COMP:11604"/>
        <dbReference type="ChEBI" id="CHEBI:15378"/>
        <dbReference type="ChEBI" id="CHEBI:29999"/>
        <dbReference type="ChEBI" id="CHEBI:30616"/>
        <dbReference type="ChEBI" id="CHEBI:83421"/>
        <dbReference type="ChEBI" id="CHEBI:456216"/>
        <dbReference type="EC" id="2.7.11.1"/>
    </reaction>
</comment>
<dbReference type="PANTHER" id="PTHR24343">
    <property type="entry name" value="SERINE/THREONINE KINASE"/>
    <property type="match status" value="1"/>
</dbReference>
<evidence type="ECO:0000256" key="5">
    <source>
        <dbReference type="ARBA" id="ARBA00022777"/>
    </source>
</evidence>
<dbReference type="InterPro" id="IPR000719">
    <property type="entry name" value="Prot_kinase_dom"/>
</dbReference>
<evidence type="ECO:0000256" key="4">
    <source>
        <dbReference type="ARBA" id="ARBA00022741"/>
    </source>
</evidence>
<evidence type="ECO:0000256" key="10">
    <source>
        <dbReference type="RuleBase" id="RU000304"/>
    </source>
</evidence>
<evidence type="ECO:0000256" key="8">
    <source>
        <dbReference type="ARBA" id="ARBA00048679"/>
    </source>
</evidence>
<dbReference type="GO" id="GO:0005524">
    <property type="term" value="F:ATP binding"/>
    <property type="evidence" value="ECO:0007669"/>
    <property type="project" value="UniProtKB-UniRule"/>
</dbReference>
<dbReference type="Pfam" id="PF00069">
    <property type="entry name" value="Pkinase"/>
    <property type="match status" value="1"/>
</dbReference>
<dbReference type="EMBL" id="BTGU01000003">
    <property type="protein sequence ID" value="GMN30891.1"/>
    <property type="molecule type" value="Genomic_DNA"/>
</dbReference>
<feature type="binding site" evidence="9">
    <location>
        <position position="34"/>
    </location>
    <ligand>
        <name>ATP</name>
        <dbReference type="ChEBI" id="CHEBI:30616"/>
    </ligand>
</feature>
<dbReference type="InterPro" id="IPR017441">
    <property type="entry name" value="Protein_kinase_ATP_BS"/>
</dbReference>
<evidence type="ECO:0000256" key="2">
    <source>
        <dbReference type="ARBA" id="ARBA00022527"/>
    </source>
</evidence>
<keyword evidence="14" id="KW-1185">Reference proteome</keyword>
<dbReference type="GO" id="GO:0004674">
    <property type="term" value="F:protein serine/threonine kinase activity"/>
    <property type="evidence" value="ECO:0007669"/>
    <property type="project" value="UniProtKB-KW"/>
</dbReference>
<name>A0AA87ZXN3_FICCA</name>
<dbReference type="InterPro" id="IPR011009">
    <property type="entry name" value="Kinase-like_dom_sf"/>
</dbReference>
<dbReference type="PANTHER" id="PTHR24343:SF558">
    <property type="entry name" value="PROTEIN KINASE DOMAIN-CONTAINING PROTEIN"/>
    <property type="match status" value="1"/>
</dbReference>
<dbReference type="PROSITE" id="PS00108">
    <property type="entry name" value="PROTEIN_KINASE_ST"/>
    <property type="match status" value="1"/>
</dbReference>
<dbReference type="FunFam" id="1.10.510.10:FF:000132">
    <property type="entry name" value="Serine/threonine-protein kinase SRK2A"/>
    <property type="match status" value="1"/>
</dbReference>
<evidence type="ECO:0000256" key="1">
    <source>
        <dbReference type="ARBA" id="ARBA00012513"/>
    </source>
</evidence>
<dbReference type="PROSITE" id="PS50011">
    <property type="entry name" value="PROTEIN_KINASE_DOM"/>
    <property type="match status" value="1"/>
</dbReference>
<dbReference type="GO" id="GO:0006970">
    <property type="term" value="P:response to osmotic stress"/>
    <property type="evidence" value="ECO:0007669"/>
    <property type="project" value="UniProtKB-ARBA"/>
</dbReference>
<dbReference type="PROSITE" id="PS00107">
    <property type="entry name" value="PROTEIN_KINASE_ATP"/>
    <property type="match status" value="1"/>
</dbReference>
<dbReference type="EC" id="2.7.11.1" evidence="1"/>
<comment type="catalytic activity">
    <reaction evidence="7">
        <text>L-threonyl-[protein] + ATP = O-phospho-L-threonyl-[protein] + ADP + H(+)</text>
        <dbReference type="Rhea" id="RHEA:46608"/>
        <dbReference type="Rhea" id="RHEA-COMP:11060"/>
        <dbReference type="Rhea" id="RHEA-COMP:11605"/>
        <dbReference type="ChEBI" id="CHEBI:15378"/>
        <dbReference type="ChEBI" id="CHEBI:30013"/>
        <dbReference type="ChEBI" id="CHEBI:30616"/>
        <dbReference type="ChEBI" id="CHEBI:61977"/>
        <dbReference type="ChEBI" id="CHEBI:456216"/>
        <dbReference type="EC" id="2.7.11.1"/>
    </reaction>
</comment>
<feature type="compositionally biased region" description="Low complexity" evidence="11">
    <location>
        <begin position="254"/>
        <end position="270"/>
    </location>
</feature>
<keyword evidence="5" id="KW-0418">Kinase</keyword>
<keyword evidence="3" id="KW-0808">Transferase</keyword>
<evidence type="ECO:0000259" key="12">
    <source>
        <dbReference type="PROSITE" id="PS50011"/>
    </source>
</evidence>
<dbReference type="Gene3D" id="3.30.200.20">
    <property type="entry name" value="Phosphorylase Kinase, domain 1"/>
    <property type="match status" value="1"/>
</dbReference>
<feature type="domain" description="Protein kinase" evidence="12">
    <location>
        <begin position="1"/>
        <end position="209"/>
    </location>
</feature>
<gene>
    <name evidence="13" type="ORF">TIFTF001_003014</name>
</gene>